<evidence type="ECO:0008006" key="4">
    <source>
        <dbReference type="Google" id="ProtNLM"/>
    </source>
</evidence>
<organism evidence="2 3">
    <name type="scientific">Roseibium suaedae</name>
    <dbReference type="NCBI Taxonomy" id="735517"/>
    <lineage>
        <taxon>Bacteria</taxon>
        <taxon>Pseudomonadati</taxon>
        <taxon>Pseudomonadota</taxon>
        <taxon>Alphaproteobacteria</taxon>
        <taxon>Hyphomicrobiales</taxon>
        <taxon>Stappiaceae</taxon>
        <taxon>Roseibium</taxon>
    </lineage>
</organism>
<dbReference type="RefSeq" id="WP_084081712.1">
    <property type="nucleotide sequence ID" value="NZ_FRBW01000001.1"/>
</dbReference>
<dbReference type="AlphaFoldDB" id="A0A1M7C7U8"/>
<feature type="compositionally biased region" description="Pro residues" evidence="1">
    <location>
        <begin position="1"/>
        <end position="10"/>
    </location>
</feature>
<feature type="region of interest" description="Disordered" evidence="1">
    <location>
        <begin position="1"/>
        <end position="56"/>
    </location>
</feature>
<sequence>MSFSSPPAPRRPFGKCAPAPAAGTPSAAPPAAGSAHPPIDRFAHSSADRSTQPHVDHSALGDVLRSATDLYVSRQSHDPHEKALYRELAVSSLDLVSIEDRRQIAFQLIRHPDAPQDVLARLAADEDATTAYPVLRNALHVDHETLLRQAVRGPDSLRRAILTRPGVELEVLDAIAEHGGVDAVRELLQHPDFILDEETVHLLCTRHEILPAIGTQLAARGVLSSRQMMGSFLSLSSELRMEALASAELAALVALARNGGRKPSRPGTPAETLIGLERSALSGSLDAFSQSLSEATGLSAATSLAMVNGDSGEALAVCLKSLGIPQASADRMFIRLLGAHLPLPEIRGLSALYDSLSEGAALALINQWLAEENPGRPAAAPVQAAAPVITQRPEQAPERETDQRQARHQGQYQETRRARGTQPVTRDTIWQDLDDIERLLRIG</sequence>
<proteinExistence type="predicted"/>
<protein>
    <recommendedName>
        <fullName evidence="4">DUF2336 domain-containing protein</fullName>
    </recommendedName>
</protein>
<reference evidence="2 3" key="1">
    <citation type="submission" date="2016-11" db="EMBL/GenBank/DDBJ databases">
        <authorList>
            <person name="Jaros S."/>
            <person name="Januszkiewicz K."/>
            <person name="Wedrychowicz H."/>
        </authorList>
    </citation>
    <scope>NUCLEOTIDE SEQUENCE [LARGE SCALE GENOMIC DNA]</scope>
    <source>
        <strain evidence="2 3">DSM 22153</strain>
    </source>
</reference>
<accession>A0A1M7C7U8</accession>
<dbReference type="Pfam" id="PF10098">
    <property type="entry name" value="DUF2336"/>
    <property type="match status" value="1"/>
</dbReference>
<keyword evidence="3" id="KW-1185">Reference proteome</keyword>
<feature type="compositionally biased region" description="Basic and acidic residues" evidence="1">
    <location>
        <begin position="38"/>
        <end position="47"/>
    </location>
</feature>
<evidence type="ECO:0000313" key="3">
    <source>
        <dbReference type="Proteomes" id="UP000186002"/>
    </source>
</evidence>
<dbReference type="EMBL" id="FRBW01000001">
    <property type="protein sequence ID" value="SHL63237.1"/>
    <property type="molecule type" value="Genomic_DNA"/>
</dbReference>
<gene>
    <name evidence="2" type="ORF">SAMN05444272_1090</name>
</gene>
<feature type="compositionally biased region" description="Low complexity" evidence="1">
    <location>
        <begin position="17"/>
        <end position="37"/>
    </location>
</feature>
<dbReference type="InterPro" id="IPR019285">
    <property type="entry name" value="DUF2336"/>
</dbReference>
<evidence type="ECO:0000256" key="1">
    <source>
        <dbReference type="SAM" id="MobiDB-lite"/>
    </source>
</evidence>
<feature type="compositionally biased region" description="Basic and acidic residues" evidence="1">
    <location>
        <begin position="395"/>
        <end position="405"/>
    </location>
</feature>
<name>A0A1M7C7U8_9HYPH</name>
<evidence type="ECO:0000313" key="2">
    <source>
        <dbReference type="EMBL" id="SHL63237.1"/>
    </source>
</evidence>
<dbReference type="OrthoDB" id="7676556at2"/>
<feature type="region of interest" description="Disordered" evidence="1">
    <location>
        <begin position="392"/>
        <end position="423"/>
    </location>
</feature>
<dbReference type="STRING" id="735517.SAMN05444272_1090"/>
<dbReference type="Proteomes" id="UP000186002">
    <property type="component" value="Unassembled WGS sequence"/>
</dbReference>